<evidence type="ECO:0000313" key="2">
    <source>
        <dbReference type="Proteomes" id="UP000005778"/>
    </source>
</evidence>
<dbReference type="Proteomes" id="UP000005778">
    <property type="component" value="Chromosome"/>
</dbReference>
<dbReference type="eggNOG" id="COG4226">
    <property type="taxonomic scope" value="Bacteria"/>
</dbReference>
<dbReference type="InterPro" id="IPR010985">
    <property type="entry name" value="Ribbon_hlx_hlx"/>
</dbReference>
<gene>
    <name evidence="1" type="ORF">DespoDRAFT_03154</name>
</gene>
<dbReference type="AlphaFoldDB" id="I5B632"/>
<dbReference type="InterPro" id="IPR035069">
    <property type="entry name" value="TTHA1013/TTHA0281-like"/>
</dbReference>
<dbReference type="EMBL" id="CM001488">
    <property type="protein sequence ID" value="EIM64945.1"/>
    <property type="molecule type" value="Genomic_DNA"/>
</dbReference>
<organism evidence="1 2">
    <name type="scientific">Desulfobacter postgatei 2ac9</name>
    <dbReference type="NCBI Taxonomy" id="879212"/>
    <lineage>
        <taxon>Bacteria</taxon>
        <taxon>Pseudomonadati</taxon>
        <taxon>Thermodesulfobacteriota</taxon>
        <taxon>Desulfobacteria</taxon>
        <taxon>Desulfobacterales</taxon>
        <taxon>Desulfobacteraceae</taxon>
        <taxon>Desulfobacter</taxon>
    </lineage>
</organism>
<accession>I5B632</accession>
<evidence type="ECO:0000313" key="1">
    <source>
        <dbReference type="EMBL" id="EIM64945.1"/>
    </source>
</evidence>
<dbReference type="OrthoDB" id="5297106at2"/>
<protein>
    <submittedName>
        <fullName evidence="1">Protein encoded in hypervariable junctions of pilus gene clusters</fullName>
    </submittedName>
</protein>
<dbReference type="SUPFAM" id="SSF143100">
    <property type="entry name" value="TTHA1013/TTHA0281-like"/>
    <property type="match status" value="1"/>
</dbReference>
<dbReference type="HOGENOM" id="CLU_134927_1_1_7"/>
<name>I5B632_9BACT</name>
<proteinExistence type="predicted"/>
<dbReference type="RefSeq" id="WP_004074637.1">
    <property type="nucleotide sequence ID" value="NZ_CM001488.1"/>
</dbReference>
<dbReference type="Pfam" id="PF05534">
    <property type="entry name" value="HicB"/>
    <property type="match status" value="1"/>
</dbReference>
<dbReference type="GO" id="GO:0006355">
    <property type="term" value="P:regulation of DNA-templated transcription"/>
    <property type="evidence" value="ECO:0007669"/>
    <property type="project" value="InterPro"/>
</dbReference>
<keyword evidence="2" id="KW-1185">Reference proteome</keyword>
<dbReference type="SUPFAM" id="SSF47598">
    <property type="entry name" value="Ribbon-helix-helix"/>
    <property type="match status" value="1"/>
</dbReference>
<dbReference type="STRING" id="879212.DespoDRAFT_03154"/>
<reference evidence="1 2" key="1">
    <citation type="submission" date="2011-09" db="EMBL/GenBank/DDBJ databases">
        <authorList>
            <consortium name="US DOE Joint Genome Institute (JGI-PGF)"/>
            <person name="Lucas S."/>
            <person name="Han J."/>
            <person name="Lapidus A."/>
            <person name="Cheng J.-F."/>
            <person name="Goodwin L."/>
            <person name="Pitluck S."/>
            <person name="Peters L."/>
            <person name="Land M.L."/>
            <person name="Hauser L."/>
            <person name="Orellana R."/>
            <person name="Lovley D."/>
            <person name="Woyke T.J."/>
        </authorList>
    </citation>
    <scope>NUCLEOTIDE SEQUENCE [LARGE SCALE GENOMIC DNA]</scope>
    <source>
        <strain evidence="1 2">2ac9</strain>
    </source>
</reference>
<reference evidence="1 2" key="2">
    <citation type="submission" date="2012-02" db="EMBL/GenBank/DDBJ databases">
        <title>Improved High-Quality Draft sequence of Desulfobacter postgatei 2ac9.</title>
        <authorList>
            <consortium name="US DOE Joint Genome Institute"/>
            <person name="Lucas S."/>
            <person name="Han J."/>
            <person name="Lapidus A."/>
            <person name="Cheng J.-F."/>
            <person name="Goodwin L."/>
            <person name="Pitluck S."/>
            <person name="Peters L."/>
            <person name="Ovchinnikova G."/>
            <person name="Held B."/>
            <person name="Detter J.C."/>
            <person name="Han C."/>
            <person name="Tapia R."/>
            <person name="Land M."/>
            <person name="Hauser L."/>
            <person name="Kyrpides N."/>
            <person name="Ivanova N."/>
            <person name="Pagani I."/>
            <person name="Orellana R."/>
            <person name="Lovley D."/>
            <person name="Woyke T."/>
        </authorList>
    </citation>
    <scope>NUCLEOTIDE SEQUENCE [LARGE SCALE GENOMIC DNA]</scope>
    <source>
        <strain evidence="1 2">2ac9</strain>
    </source>
</reference>
<sequence length="111" mass="12184">MNGMKYKGYCARIDFDPEDKIFVGRVIGINDVISFHGETVSELESAFAESIDDYLSACKKLGQKPNKTYSGNLMLRIPVDVHAAVATAAEIKGQSINQWAARVLEEAAHAH</sequence>
<dbReference type="InterPro" id="IPR008651">
    <property type="entry name" value="Uncharacterised_HicB"/>
</dbReference>